<keyword evidence="4 7" id="KW-0812">Transmembrane</keyword>
<evidence type="ECO:0000259" key="8">
    <source>
        <dbReference type="Pfam" id="PF00892"/>
    </source>
</evidence>
<dbReference type="Gene3D" id="1.10.3730.20">
    <property type="match status" value="2"/>
</dbReference>
<feature type="transmembrane region" description="Helical" evidence="7">
    <location>
        <begin position="172"/>
        <end position="194"/>
    </location>
</feature>
<feature type="transmembrane region" description="Helical" evidence="7">
    <location>
        <begin position="64"/>
        <end position="82"/>
    </location>
</feature>
<dbReference type="InterPro" id="IPR000620">
    <property type="entry name" value="EamA_dom"/>
</dbReference>
<dbReference type="GO" id="GO:0005886">
    <property type="term" value="C:plasma membrane"/>
    <property type="evidence" value="ECO:0007669"/>
    <property type="project" value="UniProtKB-SubCell"/>
</dbReference>
<evidence type="ECO:0000256" key="1">
    <source>
        <dbReference type="ARBA" id="ARBA00004651"/>
    </source>
</evidence>
<evidence type="ECO:0000256" key="6">
    <source>
        <dbReference type="ARBA" id="ARBA00023136"/>
    </source>
</evidence>
<comment type="subcellular location">
    <subcellularLocation>
        <location evidence="1">Cell membrane</location>
        <topology evidence="1">Multi-pass membrane protein</topology>
    </subcellularLocation>
</comment>
<dbReference type="Proteomes" id="UP000269573">
    <property type="component" value="Unassembled WGS sequence"/>
</dbReference>
<evidence type="ECO:0000313" key="9">
    <source>
        <dbReference type="EMBL" id="RNB88527.1"/>
    </source>
</evidence>
<feature type="transmembrane region" description="Helical" evidence="7">
    <location>
        <begin position="206"/>
        <end position="227"/>
    </location>
</feature>
<dbReference type="Pfam" id="PF00892">
    <property type="entry name" value="EamA"/>
    <property type="match status" value="2"/>
</dbReference>
<dbReference type="AlphaFoldDB" id="A0A3M8DNH2"/>
<name>A0A3M8DNH2_9BACL</name>
<accession>A0A3M8DNH2</accession>
<keyword evidence="10" id="KW-1185">Reference proteome</keyword>
<evidence type="ECO:0000313" key="10">
    <source>
        <dbReference type="Proteomes" id="UP000269573"/>
    </source>
</evidence>
<evidence type="ECO:0000256" key="7">
    <source>
        <dbReference type="SAM" id="Phobius"/>
    </source>
</evidence>
<dbReference type="SUPFAM" id="SSF103481">
    <property type="entry name" value="Multidrug resistance efflux transporter EmrE"/>
    <property type="match status" value="2"/>
</dbReference>
<gene>
    <name evidence="9" type="ORF">EDM59_05250</name>
</gene>
<keyword evidence="5 7" id="KW-1133">Transmembrane helix</keyword>
<protein>
    <submittedName>
        <fullName evidence="9">EamA/RhaT family transporter</fullName>
    </submittedName>
</protein>
<reference evidence="9 10" key="1">
    <citation type="submission" date="2018-10" db="EMBL/GenBank/DDBJ databases">
        <title>Phylogenomics of Brevibacillus.</title>
        <authorList>
            <person name="Dunlap C."/>
        </authorList>
    </citation>
    <scope>NUCLEOTIDE SEQUENCE [LARGE SCALE GENOMIC DNA]</scope>
    <source>
        <strain evidence="9 10">JCM 15774</strain>
    </source>
</reference>
<evidence type="ECO:0000256" key="3">
    <source>
        <dbReference type="ARBA" id="ARBA00022475"/>
    </source>
</evidence>
<evidence type="ECO:0000256" key="4">
    <source>
        <dbReference type="ARBA" id="ARBA00022692"/>
    </source>
</evidence>
<feature type="transmembrane region" description="Helical" evidence="7">
    <location>
        <begin position="148"/>
        <end position="165"/>
    </location>
</feature>
<organism evidence="9 10">
    <name type="scientific">Brevibacillus nitrificans</name>
    <dbReference type="NCBI Taxonomy" id="651560"/>
    <lineage>
        <taxon>Bacteria</taxon>
        <taxon>Bacillati</taxon>
        <taxon>Bacillota</taxon>
        <taxon>Bacilli</taxon>
        <taxon>Bacillales</taxon>
        <taxon>Paenibacillaceae</taxon>
        <taxon>Brevibacillus</taxon>
    </lineage>
</organism>
<dbReference type="PANTHER" id="PTHR32322">
    <property type="entry name" value="INNER MEMBRANE TRANSPORTER"/>
    <property type="match status" value="1"/>
</dbReference>
<proteinExistence type="inferred from homology"/>
<feature type="transmembrane region" description="Helical" evidence="7">
    <location>
        <begin position="119"/>
        <end position="136"/>
    </location>
</feature>
<evidence type="ECO:0000256" key="5">
    <source>
        <dbReference type="ARBA" id="ARBA00022989"/>
    </source>
</evidence>
<feature type="transmembrane region" description="Helical" evidence="7">
    <location>
        <begin position="265"/>
        <end position="284"/>
    </location>
</feature>
<evidence type="ECO:0000256" key="2">
    <source>
        <dbReference type="ARBA" id="ARBA00007362"/>
    </source>
</evidence>
<dbReference type="InterPro" id="IPR037185">
    <property type="entry name" value="EmrE-like"/>
</dbReference>
<feature type="transmembrane region" description="Helical" evidence="7">
    <location>
        <begin position="239"/>
        <end position="259"/>
    </location>
</feature>
<sequence>MIRSYLLVLMCVIFWGSDFVFGSILVREFPPLLLSGTRLLFIVLFLVLYALWHKKKFNIARSDLTLFLFLGMIGMGLNQWSFYKGLETTDPATASLILALAPITTVFLAALFLKEKMTLRLVIGAVIAISGVFLIITNGNELEISEGAYYILITMLTFSLSIVCVRKLVQTYDFIAVTVYQNLIGFMCLSPIALGTESVGQMSTEAWAWFLLIATGIVIQGVSTLVWNSQLQKVGAARAAMFLNLEPFVAMILGFALLGHVVSPLQLIGSFLIIAGVIVTTAKVSPKLSDKQKLSFRK</sequence>
<keyword evidence="6 7" id="KW-0472">Membrane</keyword>
<comment type="caution">
    <text evidence="9">The sequence shown here is derived from an EMBL/GenBank/DDBJ whole genome shotgun (WGS) entry which is preliminary data.</text>
</comment>
<dbReference type="InterPro" id="IPR050638">
    <property type="entry name" value="AA-Vitamin_Transporters"/>
</dbReference>
<dbReference type="EMBL" id="RHHU01000003">
    <property type="protein sequence ID" value="RNB88527.1"/>
    <property type="molecule type" value="Genomic_DNA"/>
</dbReference>
<keyword evidence="3" id="KW-1003">Cell membrane</keyword>
<feature type="transmembrane region" description="Helical" evidence="7">
    <location>
        <begin position="32"/>
        <end position="52"/>
    </location>
</feature>
<dbReference type="PANTHER" id="PTHR32322:SF18">
    <property type="entry name" value="S-ADENOSYLMETHIONINE_S-ADENOSYLHOMOCYSTEINE TRANSPORTER"/>
    <property type="match status" value="1"/>
</dbReference>
<feature type="domain" description="EamA" evidence="8">
    <location>
        <begin position="147"/>
        <end position="281"/>
    </location>
</feature>
<dbReference type="RefSeq" id="WP_122922630.1">
    <property type="nucleotide sequence ID" value="NZ_RHHU01000003.1"/>
</dbReference>
<comment type="similarity">
    <text evidence="2">Belongs to the EamA transporter family.</text>
</comment>
<feature type="transmembrane region" description="Helical" evidence="7">
    <location>
        <begin position="94"/>
        <end position="112"/>
    </location>
</feature>
<feature type="domain" description="EamA" evidence="8">
    <location>
        <begin position="4"/>
        <end position="136"/>
    </location>
</feature>